<dbReference type="AlphaFoldDB" id="D7VTW1"/>
<evidence type="ECO:0000313" key="2">
    <source>
        <dbReference type="Proteomes" id="UP000006258"/>
    </source>
</evidence>
<dbReference type="InterPro" id="IPR010994">
    <property type="entry name" value="RuvA_2-like"/>
</dbReference>
<dbReference type="SUPFAM" id="SSF47781">
    <property type="entry name" value="RuvA domain 2-like"/>
    <property type="match status" value="1"/>
</dbReference>
<dbReference type="STRING" id="525373.HMPREF0766_14431"/>
<protein>
    <recommendedName>
        <fullName evidence="3">Helix-hairpin-helix domain-containing protein</fullName>
    </recommendedName>
</protein>
<accession>D7VTW1</accession>
<dbReference type="OrthoDB" id="9766750at2"/>
<dbReference type="EMBL" id="ACHA02000014">
    <property type="protein sequence ID" value="EFK55740.1"/>
    <property type="molecule type" value="Genomic_DNA"/>
</dbReference>
<organism evidence="1 2">
    <name type="scientific">Sphingobacterium spiritivorum ATCC 33861</name>
    <dbReference type="NCBI Taxonomy" id="525373"/>
    <lineage>
        <taxon>Bacteria</taxon>
        <taxon>Pseudomonadati</taxon>
        <taxon>Bacteroidota</taxon>
        <taxon>Sphingobacteriia</taxon>
        <taxon>Sphingobacteriales</taxon>
        <taxon>Sphingobacteriaceae</taxon>
        <taxon>Sphingobacterium</taxon>
    </lineage>
</organism>
<dbReference type="eggNOG" id="COG1555">
    <property type="taxonomic scope" value="Bacteria"/>
</dbReference>
<evidence type="ECO:0008006" key="3">
    <source>
        <dbReference type="Google" id="ProtNLM"/>
    </source>
</evidence>
<gene>
    <name evidence="1" type="ORF">HMPREF0766_14431</name>
</gene>
<sequence length="684" mass="79080">MVYDPIRIVITGLLLSLSFCVAAQEKLEQLEEELIEQLNEATDDFADISEYTERLRYFLRNPIDLNKTDGRDLSELLFLTPVQIANLLDHRMRSGRMLSVLELQGIEGFDEITIERLLPFVKVGDAPVFESFTLNKLWNTSSHEYMVRFGRGLQQARGYQITDTSRSRYLGNQDRYMVRYRLNYKDAVRLSINMEKDAGEPLFKYAQAYGFDFYSGSLSVKVNNRLKEVIMGDYSLQFGQGLVVWNGLAFGKGSWVSSVARQGIGLKPYTSFNETNFFRGLAGTIAMGRLQITPFMSLKKRSGHVLETDSGRIILSLSNSGLHRTPTEQRQRHSIDEYVYGGNVNYRIDRLYVGINLMQTNYSGYINPAELLRNRFAFRGQALTNISGYYQYTFKNTYVFGEIAKSAGGGTAVLNGMVSSLHPKFSLVLLQRNYQKNYHQFFAQGIGEGGTVNNESGLYAGAVYHPSRKIEWVGYADVFRFPWLRFRADAPTKGYEVFSQFTYQWYKKGRLALRFRHRFREENSSDFGIAEQILAELKRYQLRCDFEYKLTNQWMIRSRTEVVRYTKEFDAPQKGWLGAQDIFWSSVNKRISANLRIAYFNTDGFNSRIYTYENDVLYSSSFPSYFDKGYRTYANGRWRVRKNIDLWVKYAVTLYPDKDVIGSGLEQIAGNRKSDIKIQGRIQF</sequence>
<dbReference type="RefSeq" id="WP_003002276.1">
    <property type="nucleotide sequence ID" value="NZ_GL379780.1"/>
</dbReference>
<dbReference type="HOGENOM" id="CLU_024854_0_0_10"/>
<keyword evidence="2" id="KW-1185">Reference proteome</keyword>
<reference evidence="1" key="1">
    <citation type="submission" date="2010-07" db="EMBL/GenBank/DDBJ databases">
        <authorList>
            <person name="Muzny D."/>
            <person name="Qin X."/>
            <person name="Buhay C."/>
            <person name="Dugan-Rocha S."/>
            <person name="Ding Y."/>
            <person name="Chen G."/>
            <person name="Hawes A."/>
            <person name="Holder M."/>
            <person name="Jhangiani S."/>
            <person name="Johnson A."/>
            <person name="Khan Z."/>
            <person name="Li Z."/>
            <person name="Liu W."/>
            <person name="Liu X."/>
            <person name="Perez L."/>
            <person name="Shen H."/>
            <person name="Wang Q."/>
            <person name="Watt J."/>
            <person name="Xi L."/>
            <person name="Xin Y."/>
            <person name="Zhou J."/>
            <person name="Deng J."/>
            <person name="Jiang H."/>
            <person name="Liu Y."/>
            <person name="Qu J."/>
            <person name="Song X.-Z."/>
            <person name="Zhang L."/>
            <person name="Villasana D."/>
            <person name="Johnson A."/>
            <person name="Liu J."/>
            <person name="Liyanage D."/>
            <person name="Lorensuhewa L."/>
            <person name="Robinson T."/>
            <person name="Song A."/>
            <person name="Song B.-B."/>
            <person name="Dinh H."/>
            <person name="Thornton R."/>
            <person name="Coyle M."/>
            <person name="Francisco L."/>
            <person name="Jackson L."/>
            <person name="Javaid M."/>
            <person name="Korchina V."/>
            <person name="Kovar C."/>
            <person name="Mata R."/>
            <person name="Mathew T."/>
            <person name="Ngo R."/>
            <person name="Nguyen L."/>
            <person name="Nguyen N."/>
            <person name="Okwuonu G."/>
            <person name="Ongeri F."/>
            <person name="Pham C."/>
            <person name="Simmons D."/>
            <person name="Wilczek-Boney K."/>
            <person name="Hale W."/>
            <person name="Jakkamsetti A."/>
            <person name="Pham P."/>
            <person name="Ruth R."/>
            <person name="San Lucas F."/>
            <person name="Warren J."/>
            <person name="Zhang J."/>
            <person name="Zhao Z."/>
            <person name="Zhou C."/>
            <person name="Zhu D."/>
            <person name="Lee S."/>
            <person name="Bess C."/>
            <person name="Blankenburg K."/>
            <person name="Forbes L."/>
            <person name="Fu Q."/>
            <person name="Gubbala S."/>
            <person name="Hirani K."/>
            <person name="Jayaseelan J.C."/>
            <person name="Lara F."/>
            <person name="Munidasa M."/>
            <person name="Palculict T."/>
            <person name="Patil S."/>
            <person name="Pu L.-L."/>
            <person name="Saada N."/>
            <person name="Tang L."/>
            <person name="Weissenberger G."/>
            <person name="Zhu Y."/>
            <person name="Hemphill L."/>
            <person name="Shang Y."/>
            <person name="Youmans B."/>
            <person name="Ayvaz T."/>
            <person name="Ross M."/>
            <person name="Santibanez J."/>
            <person name="Aqrawi P."/>
            <person name="Gross S."/>
            <person name="Joshi V."/>
            <person name="Fowler G."/>
            <person name="Nazareth L."/>
            <person name="Reid J."/>
            <person name="Worley K."/>
            <person name="Petrosino J."/>
            <person name="Highlander S."/>
            <person name="Gibbs R."/>
        </authorList>
    </citation>
    <scope>NUCLEOTIDE SEQUENCE [LARGE SCALE GENOMIC DNA]</scope>
    <source>
        <strain evidence="1">ATCC 33861</strain>
    </source>
</reference>
<dbReference type="Proteomes" id="UP000006258">
    <property type="component" value="Unassembled WGS sequence"/>
</dbReference>
<dbReference type="GeneID" id="95429670"/>
<comment type="caution">
    <text evidence="1">The sequence shown here is derived from an EMBL/GenBank/DDBJ whole genome shotgun (WGS) entry which is preliminary data.</text>
</comment>
<evidence type="ECO:0000313" key="1">
    <source>
        <dbReference type="EMBL" id="EFK55740.1"/>
    </source>
</evidence>
<name>D7VTW1_SPHSI</name>
<proteinExistence type="predicted"/>